<evidence type="ECO:0000313" key="3">
    <source>
        <dbReference type="Proteomes" id="UP001203297"/>
    </source>
</evidence>
<keyword evidence="3" id="KW-1185">Reference proteome</keyword>
<dbReference type="Proteomes" id="UP001203297">
    <property type="component" value="Unassembled WGS sequence"/>
</dbReference>
<dbReference type="EMBL" id="WTXG01000035">
    <property type="protein sequence ID" value="KAI0297629.1"/>
    <property type="molecule type" value="Genomic_DNA"/>
</dbReference>
<comment type="caution">
    <text evidence="2">The sequence shown here is derived from an EMBL/GenBank/DDBJ whole genome shotgun (WGS) entry which is preliminary data.</text>
</comment>
<gene>
    <name evidence="2" type="ORF">B0F90DRAFT_1926866</name>
</gene>
<name>A0AAD4M0I1_9AGAM</name>
<accession>A0AAD4M0I1</accession>
<evidence type="ECO:0000256" key="1">
    <source>
        <dbReference type="SAM" id="MobiDB-lite"/>
    </source>
</evidence>
<sequence>MFSSRSSNQRAFAFSSGSTLSTGRMGRTNGKEVATSGSSKKSGFGGSRRVGRSQSGSRLQEVQSGFGLQVSGWRLVLEGRVVRRRRLWLSRGIRRRWSGIRANGTRRRRLAGSGLCCVKVVQAAVPQVMERAQGQGRDCQGSVKSQYQGEPQRAGIEAQGQGYQKQVDSRLSKRTTRAAVNVQEAHKSRGRRSRGPQEPRSTFKRPTRATVDVQEAHKSRGQCSRGPQEPRSTFKRPTSYKRGTRARSESKQWQ</sequence>
<feature type="compositionally biased region" description="Polar residues" evidence="1">
    <location>
        <begin position="1"/>
        <end position="22"/>
    </location>
</feature>
<reference evidence="2" key="1">
    <citation type="journal article" date="2022" name="New Phytol.">
        <title>Evolutionary transition to the ectomycorrhizal habit in the genomes of a hyperdiverse lineage of mushroom-forming fungi.</title>
        <authorList>
            <person name="Looney B."/>
            <person name="Miyauchi S."/>
            <person name="Morin E."/>
            <person name="Drula E."/>
            <person name="Courty P.E."/>
            <person name="Kohler A."/>
            <person name="Kuo A."/>
            <person name="LaButti K."/>
            <person name="Pangilinan J."/>
            <person name="Lipzen A."/>
            <person name="Riley R."/>
            <person name="Andreopoulos W."/>
            <person name="He G."/>
            <person name="Johnson J."/>
            <person name="Nolan M."/>
            <person name="Tritt A."/>
            <person name="Barry K.W."/>
            <person name="Grigoriev I.V."/>
            <person name="Nagy L.G."/>
            <person name="Hibbett D."/>
            <person name="Henrissat B."/>
            <person name="Matheny P.B."/>
            <person name="Labbe J."/>
            <person name="Martin F.M."/>
        </authorList>
    </citation>
    <scope>NUCLEOTIDE SEQUENCE</scope>
    <source>
        <strain evidence="2">BPL690</strain>
    </source>
</reference>
<feature type="region of interest" description="Disordered" evidence="1">
    <location>
        <begin position="150"/>
        <end position="254"/>
    </location>
</feature>
<evidence type="ECO:0000313" key="2">
    <source>
        <dbReference type="EMBL" id="KAI0297629.1"/>
    </source>
</evidence>
<organism evidence="2 3">
    <name type="scientific">Multifurca ochricompacta</name>
    <dbReference type="NCBI Taxonomy" id="376703"/>
    <lineage>
        <taxon>Eukaryota</taxon>
        <taxon>Fungi</taxon>
        <taxon>Dikarya</taxon>
        <taxon>Basidiomycota</taxon>
        <taxon>Agaricomycotina</taxon>
        <taxon>Agaricomycetes</taxon>
        <taxon>Russulales</taxon>
        <taxon>Russulaceae</taxon>
        <taxon>Multifurca</taxon>
    </lineage>
</organism>
<protein>
    <submittedName>
        <fullName evidence="2">Uncharacterized protein</fullName>
    </submittedName>
</protein>
<dbReference type="AlphaFoldDB" id="A0AAD4M0I1"/>
<feature type="region of interest" description="Disordered" evidence="1">
    <location>
        <begin position="1"/>
        <end position="58"/>
    </location>
</feature>
<proteinExistence type="predicted"/>